<evidence type="ECO:0000313" key="3">
    <source>
        <dbReference type="Proteomes" id="UP000184280"/>
    </source>
</evidence>
<accession>A0A1M7P147</accession>
<gene>
    <name evidence="2" type="ORF">SAMN04488494_0275</name>
</gene>
<protein>
    <submittedName>
        <fullName evidence="2">VirE N-terminal domain-containing protein</fullName>
    </submittedName>
</protein>
<dbReference type="Pfam" id="PF08800">
    <property type="entry name" value="BT4734-like_N"/>
    <property type="match status" value="1"/>
</dbReference>
<sequence length="889" mass="101692">MFTFQKDTKSLFVAECGKKDFWREIRKSSTAFNIDTRRDILRAVDANDEEAMQKWAEHTDYQKFDVRMQRSFKTKTSKEKWQNKPLNKKLLAWADDLKKSLTAFQFCCYQFDEATVKGKKGPRRVLKGCHLNGLVMLDIDHVDNPMEVWEKLQKCEALMARVVLVHITSSGCGIRIIFTSDKQIGNLADNQIAFAAALGYAPDQSCIDATRNSFAPKEDEILFIDEERLFNYYDEEFDKAYTAMYRDKKTQPLHHQFDADDSAAGANNHVSAAVASKDGGEDHQEGSPLGTEQVSTPIMWRGYDIQRIIDARYAAKLPCEADSNRHTESLKLATDLMLMLDKDKAKVQRVVEAQSWVQEIIDERNENVAQTVESAASCIAEKEKKYASSLPSKAMLAAIQEYCGKTYQEITKTSSQTAAVLKDDTMAQMLWEWGEEIEALSEYYPALKDVCKGLKHNQYPAALFVAGGLLMTLMTRCTYRFYHRPEELRRLNNSTLIIGDPASGKSFATRLFKLLAAPIIEADQVGKEAINAYREQMRTKGANKEKPKKPKVIVRVHPARTSNAQFIQDMVNSVEEVDGEPMQLHMLTFDTELDNTICVQKGGSWIDKQSMELKAFHNEEDGQAYSNNDSILQDFFVTWNYIYTGTPIALKKKVNAQNFGSGLATRLTCIPLPATNFKMMSRESNVDYDSDNRLKEWAKKLDRTKGELSVQKLVDELYDWTARRMADAEENDSKADEMLLKRCAYHGLNFSAPFIVMRHWGDLHQEGNYWCGTFETDEIDWRLAELIVNIQYACQRYYFGAMAEAYFDNKLKEASVNVQRRKKTYEGFDRLPDEFTIDDVVRCFKLNNNNAARVRVLRLQKDRLVEKAGVYVDNGTTKAKYKKTGVQML</sequence>
<evidence type="ECO:0000259" key="1">
    <source>
        <dbReference type="Pfam" id="PF08800"/>
    </source>
</evidence>
<dbReference type="EMBL" id="FRCJ01000012">
    <property type="protein sequence ID" value="SHN09855.1"/>
    <property type="molecule type" value="Genomic_DNA"/>
</dbReference>
<evidence type="ECO:0000313" key="2">
    <source>
        <dbReference type="EMBL" id="SHN09855.1"/>
    </source>
</evidence>
<name>A0A1M7P147_XYLRU</name>
<dbReference type="RefSeq" id="WP_233428949.1">
    <property type="nucleotide sequence ID" value="NZ_FRCJ01000012.1"/>
</dbReference>
<dbReference type="AlphaFoldDB" id="A0A1M7P147"/>
<feature type="domain" description="BT4734-like N-terminal" evidence="1">
    <location>
        <begin position="129"/>
        <end position="186"/>
    </location>
</feature>
<proteinExistence type="predicted"/>
<dbReference type="Proteomes" id="UP000184280">
    <property type="component" value="Unassembled WGS sequence"/>
</dbReference>
<reference evidence="2 3" key="1">
    <citation type="submission" date="2016-11" db="EMBL/GenBank/DDBJ databases">
        <authorList>
            <person name="Jaros S."/>
            <person name="Januszkiewicz K."/>
            <person name="Wedrychowicz H."/>
        </authorList>
    </citation>
    <scope>NUCLEOTIDE SEQUENCE [LARGE SCALE GENOMIC DNA]</scope>
    <source>
        <strain evidence="2 3">BPI-34</strain>
    </source>
</reference>
<organism evidence="2 3">
    <name type="scientific">Xylanibacter ruminicola</name>
    <name type="common">Prevotella ruminicola</name>
    <dbReference type="NCBI Taxonomy" id="839"/>
    <lineage>
        <taxon>Bacteria</taxon>
        <taxon>Pseudomonadati</taxon>
        <taxon>Bacteroidota</taxon>
        <taxon>Bacteroidia</taxon>
        <taxon>Bacteroidales</taxon>
        <taxon>Prevotellaceae</taxon>
        <taxon>Xylanibacter</taxon>
    </lineage>
</organism>
<dbReference type="InterPro" id="IPR014907">
    <property type="entry name" value="BT4734-like_N"/>
</dbReference>